<sequence>MKFIPLLLISLSAHAIASEYELLQNFLKCDDSFSQYLAKNPDAANGAKLVTNGDLATFELGAPHDAAKDLGELGEGISEITRRAGFTPELPLTGPISALIYTEKHFKSTKNHYVQNGKEEFYEWRFSSKNSKKEILEQLNKIKATPKWTCDSDNNCAEYRQFKKGKWVTTPSNKVNESKPYLKVALEGSTHMYAESDLECKLIVLGSFLPPNMIKSLHSNWQY</sequence>
<evidence type="ECO:0000313" key="4">
    <source>
        <dbReference type="Proteomes" id="UP000255108"/>
    </source>
</evidence>
<evidence type="ECO:0000256" key="1">
    <source>
        <dbReference type="SAM" id="SignalP"/>
    </source>
</evidence>
<proteinExistence type="predicted"/>
<feature type="signal peptide" evidence="1">
    <location>
        <begin position="1"/>
        <end position="17"/>
    </location>
</feature>
<reference evidence="3 5" key="2">
    <citation type="submission" date="2019-03" db="EMBL/GenBank/DDBJ databases">
        <title>Genomic Encyclopedia of Type Strains, Phase IV (KMG-IV): sequencing the most valuable type-strain genomes for metagenomic binning, comparative biology and taxonomic classification.</title>
        <authorList>
            <person name="Goeker M."/>
        </authorList>
    </citation>
    <scope>NUCLEOTIDE SEQUENCE [LARGE SCALE GENOMIC DNA]</scope>
    <source>
        <strain evidence="3 5">DSM 3764</strain>
    </source>
</reference>
<protein>
    <submittedName>
        <fullName evidence="2">Uncharacterized protein</fullName>
    </submittedName>
</protein>
<dbReference type="EMBL" id="SMBT01000008">
    <property type="protein sequence ID" value="TCU84997.1"/>
    <property type="molecule type" value="Genomic_DNA"/>
</dbReference>
<dbReference type="EMBL" id="UGHR01000004">
    <property type="protein sequence ID" value="STR45319.1"/>
    <property type="molecule type" value="Genomic_DNA"/>
</dbReference>
<keyword evidence="5" id="KW-1185">Reference proteome</keyword>
<dbReference type="Proteomes" id="UP000255108">
    <property type="component" value="Unassembled WGS sequence"/>
</dbReference>
<keyword evidence="1" id="KW-0732">Signal</keyword>
<dbReference type="Proteomes" id="UP000295794">
    <property type="component" value="Unassembled WGS sequence"/>
</dbReference>
<dbReference type="RefSeq" id="WP_115229200.1">
    <property type="nucleotide sequence ID" value="NZ_CAWOLO010000008.1"/>
</dbReference>
<accession>A0A377SXU5</accession>
<organism evidence="2 4">
    <name type="scientific">Iodobacter fluviatilis</name>
    <dbReference type="NCBI Taxonomy" id="537"/>
    <lineage>
        <taxon>Bacteria</taxon>
        <taxon>Pseudomonadati</taxon>
        <taxon>Pseudomonadota</taxon>
        <taxon>Betaproteobacteria</taxon>
        <taxon>Neisseriales</taxon>
        <taxon>Chitinibacteraceae</taxon>
        <taxon>Iodobacter</taxon>
    </lineage>
</organism>
<feature type="chain" id="PRO_5016853693" evidence="1">
    <location>
        <begin position="18"/>
        <end position="223"/>
    </location>
</feature>
<evidence type="ECO:0000313" key="3">
    <source>
        <dbReference type="EMBL" id="TCU84997.1"/>
    </source>
</evidence>
<evidence type="ECO:0000313" key="5">
    <source>
        <dbReference type="Proteomes" id="UP000295794"/>
    </source>
</evidence>
<gene>
    <name evidence="3" type="ORF">EV682_10820</name>
    <name evidence="2" type="ORF">NCTC11159_03880</name>
</gene>
<dbReference type="AlphaFoldDB" id="A0A377SXU5"/>
<reference evidence="2 4" key="1">
    <citation type="submission" date="2018-06" db="EMBL/GenBank/DDBJ databases">
        <authorList>
            <consortium name="Pathogen Informatics"/>
            <person name="Doyle S."/>
        </authorList>
    </citation>
    <scope>NUCLEOTIDE SEQUENCE [LARGE SCALE GENOMIC DNA]</scope>
    <source>
        <strain evidence="2 4">NCTC11159</strain>
    </source>
</reference>
<name>A0A377SXU5_9NEIS</name>
<evidence type="ECO:0000313" key="2">
    <source>
        <dbReference type="EMBL" id="STR45319.1"/>
    </source>
</evidence>